<protein>
    <submittedName>
        <fullName evidence="2">Uncharacterized protein</fullName>
    </submittedName>
</protein>
<organism evidence="2">
    <name type="scientific">Faunusvirus sp</name>
    <dbReference type="NCBI Taxonomy" id="2487766"/>
    <lineage>
        <taxon>Viruses</taxon>
        <taxon>Varidnaviria</taxon>
        <taxon>Bamfordvirae</taxon>
        <taxon>Nucleocytoviricota</taxon>
        <taxon>Megaviricetes</taxon>
        <taxon>Imitervirales</taxon>
        <taxon>Mimiviridae</taxon>
    </lineage>
</organism>
<name>A0A3G4ZWU2_9VIRU</name>
<feature type="compositionally biased region" description="Basic and acidic residues" evidence="1">
    <location>
        <begin position="166"/>
        <end position="178"/>
    </location>
</feature>
<feature type="region of interest" description="Disordered" evidence="1">
    <location>
        <begin position="159"/>
        <end position="216"/>
    </location>
</feature>
<feature type="compositionally biased region" description="Basic and acidic residues" evidence="1">
    <location>
        <begin position="204"/>
        <end position="213"/>
    </location>
</feature>
<dbReference type="EMBL" id="MK072141">
    <property type="protein sequence ID" value="AYV79355.1"/>
    <property type="molecule type" value="Genomic_DNA"/>
</dbReference>
<proteinExistence type="predicted"/>
<evidence type="ECO:0000313" key="2">
    <source>
        <dbReference type="EMBL" id="AYV79355.1"/>
    </source>
</evidence>
<accession>A0A3G4ZWU2</accession>
<evidence type="ECO:0000256" key="1">
    <source>
        <dbReference type="SAM" id="MobiDB-lite"/>
    </source>
</evidence>
<reference evidence="2" key="1">
    <citation type="submission" date="2018-10" db="EMBL/GenBank/DDBJ databases">
        <title>Hidden diversity of soil giant viruses.</title>
        <authorList>
            <person name="Schulz F."/>
            <person name="Alteio L."/>
            <person name="Goudeau D."/>
            <person name="Ryan E.M."/>
            <person name="Malmstrom R.R."/>
            <person name="Blanchard J."/>
            <person name="Woyke T."/>
        </authorList>
    </citation>
    <scope>NUCLEOTIDE SEQUENCE</scope>
    <source>
        <strain evidence="2">FNV1</strain>
    </source>
</reference>
<gene>
    <name evidence="2" type="ORF">Faunusvirus10_18</name>
</gene>
<sequence length="508" mass="56291">MSEVKKPRIGRVDIVIDDDTVKLPYNAVGGIGELIREFVPAGTVRFKFIAKTDHASIDIGEKLSCQCGMEVFNTSDCLNKVTKAITDIVNLRESDRKHTLIVMTNDTRYQKYMARAACAGLTVVLICDQRYDLRDFMNNKLWNKCIDIECYFPRKKRSRSPVRSAKKSEKKHDVEKRITSKSKRRRVEEPVDANASSASVLHKSKNEPVDEPIKTAISPAKPDDVKLVVKPVRAKPVVKPVVKPVDQQDTKDKSAAIALIESVVKLEAKSPFAPEFISLSNFGSASSAFDPSLSTPESFSLASFGSSFSWPANSSTGQTFQFPGSSGSANPSDSFGVSTSASTGTSISSSTDLAKPFAPSDGKSKSFGRYYDNLYFEDKVGTLGKQQLCNAYLFGYCGIKNCPKIHKCVRCRVISNDYNCKNCKNLCANGVTCKFGYMCRNGHTEFELNVFAKNDGYGLSQFNTIKCAYTNCSNPSCTYYHDIYDYFCRSCLRRNAGHFMDTCPELVV</sequence>